<dbReference type="Gene3D" id="2.60.40.2700">
    <property type="match status" value="1"/>
</dbReference>
<dbReference type="RefSeq" id="WP_345529864.1">
    <property type="nucleotide sequence ID" value="NZ_BAABKN010000036.1"/>
</dbReference>
<proteinExistence type="inferred from homology"/>
<dbReference type="InterPro" id="IPR015798">
    <property type="entry name" value="Cu_amine_oxidase_C"/>
</dbReference>
<gene>
    <name evidence="4" type="ORF">GCM10023350_50270</name>
</gene>
<dbReference type="Proteomes" id="UP001499882">
    <property type="component" value="Unassembled WGS sequence"/>
</dbReference>
<evidence type="ECO:0000256" key="2">
    <source>
        <dbReference type="SAM" id="MobiDB-lite"/>
    </source>
</evidence>
<dbReference type="Gene3D" id="2.70.98.20">
    <property type="entry name" value="Copper amine oxidase, catalytic domain"/>
    <property type="match status" value="1"/>
</dbReference>
<accession>A0ABP8ZJM8</accession>
<dbReference type="PANTHER" id="PTHR10638:SF20">
    <property type="entry name" value="AMINE OXIDASE"/>
    <property type="match status" value="1"/>
</dbReference>
<evidence type="ECO:0000313" key="4">
    <source>
        <dbReference type="EMBL" id="GAA4758447.1"/>
    </source>
</evidence>
<comment type="cofactor">
    <cofactor evidence="1">
        <name>Cu cation</name>
        <dbReference type="ChEBI" id="CHEBI:23378"/>
    </cofactor>
    <text evidence="1">Contains 1 topaquinone per subunit.</text>
</comment>
<keyword evidence="1" id="KW-0479">Metal-binding</keyword>
<reference evidence="5" key="1">
    <citation type="journal article" date="2019" name="Int. J. Syst. Evol. Microbiol.">
        <title>The Global Catalogue of Microorganisms (GCM) 10K type strain sequencing project: providing services to taxonomists for standard genome sequencing and annotation.</title>
        <authorList>
            <consortium name="The Broad Institute Genomics Platform"/>
            <consortium name="The Broad Institute Genome Sequencing Center for Infectious Disease"/>
            <person name="Wu L."/>
            <person name="Ma J."/>
        </authorList>
    </citation>
    <scope>NUCLEOTIDE SEQUENCE [LARGE SCALE GENOMIC DNA]</scope>
    <source>
        <strain evidence="5">JCM 18532</strain>
    </source>
</reference>
<feature type="domain" description="Copper amine oxidase catalytic" evidence="3">
    <location>
        <begin position="62"/>
        <end position="429"/>
    </location>
</feature>
<evidence type="ECO:0000313" key="5">
    <source>
        <dbReference type="Proteomes" id="UP001499882"/>
    </source>
</evidence>
<keyword evidence="1" id="KW-0186">Copper</keyword>
<keyword evidence="1" id="KW-0801">TPQ</keyword>
<keyword evidence="5" id="KW-1185">Reference proteome</keyword>
<evidence type="ECO:0000256" key="1">
    <source>
        <dbReference type="RuleBase" id="RU000672"/>
    </source>
</evidence>
<sequence>MRSDHLPRTRAVRRLLALALVLTGPIAIVAPTGLASVAAAEDGPGLGCGSAEVTRTLDTGSAWRMCARIDPVKGLVLEQVQFRPAPGPSGSSDWLPVIDSLYLAQLVVPYDSGTVGFNDVTGFGFGGYALLQQDDRTCLGETMPVEQSFMFGPDLVERTIPGICLDEVGTGLGWAAHEDNDAQSDSYVQQGRALEISSLTKISWYEYQQKVTLTDQGTITVGLGATGDLAPLDSLFSEDPAVGWPVNPADNEPARRAQSHWHNAVYRVDFGIGTGEQRVEQWDYTQPDPLSPAHIEGAGTVRTQAFNAPDDVDPQTWWRVLNPTSLNPDGHPRSYEIVNNAIQDPYDPLTRPKVSFTNNHPCQEYASDNLNIGCPNLAVPDYVAAETAPLTDPVAWVNVGFHHVVRDEDQSPMPAHWQEFSLAPRDLLAQQATTPVERSCVNGGPISVYGSCAAVNTVAPRITTGAAVPDVGTALSSDRGSWRAARAELSFTRQWLRDGQPITGATGIQYLVGAADRGHRISVRINATGDGLVPGSATSSELRIPELTTSSPTPTPTPAPTTTPPTRTTPALALTLSRQGPPRLQIRVKGKAGTATGTVVVRGPHGWKRILTLVHGRVTVRIPKALAAKRARLVVRYRGDTHYLSVERSVRLRPARH</sequence>
<feature type="region of interest" description="Disordered" evidence="2">
    <location>
        <begin position="532"/>
        <end position="569"/>
    </location>
</feature>
<feature type="compositionally biased region" description="Pro residues" evidence="2">
    <location>
        <begin position="553"/>
        <end position="563"/>
    </location>
</feature>
<comment type="similarity">
    <text evidence="1">Belongs to the copper/topaquinone oxidase family.</text>
</comment>
<dbReference type="PANTHER" id="PTHR10638">
    <property type="entry name" value="COPPER AMINE OXIDASE"/>
    <property type="match status" value="1"/>
</dbReference>
<comment type="caution">
    <text evidence="4">The sequence shown here is derived from an EMBL/GenBank/DDBJ whole genome shotgun (WGS) entry which is preliminary data.</text>
</comment>
<dbReference type="SUPFAM" id="SSF49998">
    <property type="entry name" value="Amine oxidase catalytic domain"/>
    <property type="match status" value="1"/>
</dbReference>
<dbReference type="InterPro" id="IPR000269">
    <property type="entry name" value="Cu_amine_oxidase"/>
</dbReference>
<organism evidence="4 5">
    <name type="scientific">Nocardioides endophyticus</name>
    <dbReference type="NCBI Taxonomy" id="1353775"/>
    <lineage>
        <taxon>Bacteria</taxon>
        <taxon>Bacillati</taxon>
        <taxon>Actinomycetota</taxon>
        <taxon>Actinomycetes</taxon>
        <taxon>Propionibacteriales</taxon>
        <taxon>Nocardioidaceae</taxon>
        <taxon>Nocardioides</taxon>
    </lineage>
</organism>
<protein>
    <recommendedName>
        <fullName evidence="1">Amine oxidase</fullName>
        <ecNumber evidence="1">1.4.3.-</ecNumber>
    </recommendedName>
</protein>
<name>A0ABP8ZJM8_9ACTN</name>
<dbReference type="InterPro" id="IPR036460">
    <property type="entry name" value="Cu_amine_oxidase_C_sf"/>
</dbReference>
<dbReference type="Pfam" id="PF01179">
    <property type="entry name" value="Cu_amine_oxid"/>
    <property type="match status" value="1"/>
</dbReference>
<keyword evidence="1" id="KW-0560">Oxidoreductase</keyword>
<dbReference type="EC" id="1.4.3.-" evidence="1"/>
<evidence type="ECO:0000259" key="3">
    <source>
        <dbReference type="Pfam" id="PF01179"/>
    </source>
</evidence>
<comment type="PTM">
    <text evidence="1">Topaquinone (TPQ) is generated by copper-dependent autoxidation of a specific tyrosyl residue.</text>
</comment>
<dbReference type="EMBL" id="BAABKN010000036">
    <property type="protein sequence ID" value="GAA4758447.1"/>
    <property type="molecule type" value="Genomic_DNA"/>
</dbReference>